<keyword evidence="1" id="KW-1133">Transmembrane helix</keyword>
<keyword evidence="1" id="KW-0812">Transmembrane</keyword>
<reference evidence="2 3" key="1">
    <citation type="journal article" date="2016" name="Nat. Commun.">
        <title>Thousands of microbial genomes shed light on interconnected biogeochemical processes in an aquifer system.</title>
        <authorList>
            <person name="Anantharaman K."/>
            <person name="Brown C.T."/>
            <person name="Hug L.A."/>
            <person name="Sharon I."/>
            <person name="Castelle C.J."/>
            <person name="Probst A.J."/>
            <person name="Thomas B.C."/>
            <person name="Singh A."/>
            <person name="Wilkins M.J."/>
            <person name="Karaoz U."/>
            <person name="Brodie E.L."/>
            <person name="Williams K.H."/>
            <person name="Hubbard S.S."/>
            <person name="Banfield J.F."/>
        </authorList>
    </citation>
    <scope>NUCLEOTIDE SEQUENCE [LARGE SCALE GENOMIC DNA]</scope>
</reference>
<protein>
    <submittedName>
        <fullName evidence="2">Uncharacterized protein</fullName>
    </submittedName>
</protein>
<gene>
    <name evidence="2" type="ORF">A2847_01795</name>
</gene>
<comment type="caution">
    <text evidence="2">The sequence shown here is derived from an EMBL/GenBank/DDBJ whole genome shotgun (WGS) entry which is preliminary data.</text>
</comment>
<evidence type="ECO:0000313" key="3">
    <source>
        <dbReference type="Proteomes" id="UP000178574"/>
    </source>
</evidence>
<evidence type="ECO:0000313" key="2">
    <source>
        <dbReference type="EMBL" id="OGZ96592.1"/>
    </source>
</evidence>
<name>A0A1G2KAY4_9BACT</name>
<organism evidence="2 3">
    <name type="scientific">Candidatus Sungbacteria bacterium RIFCSPHIGHO2_01_FULL_50_25</name>
    <dbReference type="NCBI Taxonomy" id="1802265"/>
    <lineage>
        <taxon>Bacteria</taxon>
        <taxon>Candidatus Sungiibacteriota</taxon>
    </lineage>
</organism>
<sequence length="102" mass="11007">MEEGETHQGMQLEGDRNSQKADSSVSSFLWVALAIIGVLLIGVSAYFFYRGTGDSGKSAFPASQKSETFPGDSVESIEAGLEQIDIESIGNEIEDIKSEMLQ</sequence>
<proteinExistence type="predicted"/>
<evidence type="ECO:0000256" key="1">
    <source>
        <dbReference type="SAM" id="Phobius"/>
    </source>
</evidence>
<dbReference type="Proteomes" id="UP000178574">
    <property type="component" value="Unassembled WGS sequence"/>
</dbReference>
<dbReference type="AlphaFoldDB" id="A0A1G2KAY4"/>
<accession>A0A1G2KAY4</accession>
<feature type="transmembrane region" description="Helical" evidence="1">
    <location>
        <begin position="28"/>
        <end position="49"/>
    </location>
</feature>
<keyword evidence="1" id="KW-0472">Membrane</keyword>
<dbReference type="EMBL" id="MHQD01000009">
    <property type="protein sequence ID" value="OGZ96592.1"/>
    <property type="molecule type" value="Genomic_DNA"/>
</dbReference>